<feature type="region of interest" description="Disordered" evidence="1">
    <location>
        <begin position="113"/>
        <end position="148"/>
    </location>
</feature>
<dbReference type="OrthoDB" id="10578439at2759"/>
<dbReference type="VEuPathDB" id="FungiDB:F503_06963"/>
<keyword evidence="2" id="KW-0472">Membrane</keyword>
<protein>
    <submittedName>
        <fullName evidence="3">Uncharacterized protein</fullName>
    </submittedName>
</protein>
<evidence type="ECO:0000256" key="2">
    <source>
        <dbReference type="SAM" id="Phobius"/>
    </source>
</evidence>
<keyword evidence="2" id="KW-0812">Transmembrane</keyword>
<reference evidence="3 4" key="1">
    <citation type="journal article" date="2013" name="BMC Genomics">
        <title>The genome and transcriptome of the pine saprophyte Ophiostoma piceae, and a comparison with the bark beetle-associated pine pathogen Grosmannia clavigera.</title>
        <authorList>
            <person name="Haridas S."/>
            <person name="Wang Y."/>
            <person name="Lim L."/>
            <person name="Massoumi Alamouti S."/>
            <person name="Jackman S."/>
            <person name="Docking R."/>
            <person name="Robertson G."/>
            <person name="Birol I."/>
            <person name="Bohlmann J."/>
            <person name="Breuil C."/>
        </authorList>
    </citation>
    <scope>NUCLEOTIDE SEQUENCE [LARGE SCALE GENOMIC DNA]</scope>
    <source>
        <strain evidence="3 4">UAMH 11346</strain>
    </source>
</reference>
<organism evidence="3 4">
    <name type="scientific">Ophiostoma piceae (strain UAMH 11346)</name>
    <name type="common">Sap stain fungus</name>
    <dbReference type="NCBI Taxonomy" id="1262450"/>
    <lineage>
        <taxon>Eukaryota</taxon>
        <taxon>Fungi</taxon>
        <taxon>Dikarya</taxon>
        <taxon>Ascomycota</taxon>
        <taxon>Pezizomycotina</taxon>
        <taxon>Sordariomycetes</taxon>
        <taxon>Sordariomycetidae</taxon>
        <taxon>Ophiostomatales</taxon>
        <taxon>Ophiostomataceae</taxon>
        <taxon>Ophiostoma</taxon>
    </lineage>
</organism>
<feature type="region of interest" description="Disordered" evidence="1">
    <location>
        <begin position="219"/>
        <end position="248"/>
    </location>
</feature>
<dbReference type="eggNOG" id="ENOG502T386">
    <property type="taxonomic scope" value="Eukaryota"/>
</dbReference>
<gene>
    <name evidence="3" type="ORF">F503_06963</name>
</gene>
<evidence type="ECO:0000256" key="1">
    <source>
        <dbReference type="SAM" id="MobiDB-lite"/>
    </source>
</evidence>
<sequence>MHKDGLMLPKVIRNYPEAAEDRHPREGQNYAASRVSIQKQHEEATSLADTSAQSTTPYIAAATEHNQPKMLHTEADAASQPVAGVNMAPPRTRPSYYEFDPQAAPEVVPSVPGAQEKTASVPGQGRAAAEAAGSKGTKPDDQRLEGTPGNVALGACALAQPPTRTNQLAQYAAHLGRPWLWVRQKPYLAAAAATFGLGIVALIVLPIVLHDMALDGGNSQSSAGIPPASAQTAPVPSATQTTTASHPPRPWTAMTMICANIPNTQLPIAAQCMSNASWAQNVSFLGIFDSNGKTWPYKLADASSAADCCTMCFASFPGGCQGWAYLPWNGTPVPCTIIYGWSSAEGMSAICPDGRADVVLTSSIDHPGSVGGAGPCGQEVD</sequence>
<evidence type="ECO:0000313" key="3">
    <source>
        <dbReference type="EMBL" id="EPE09187.1"/>
    </source>
</evidence>
<dbReference type="EMBL" id="KE148147">
    <property type="protein sequence ID" value="EPE09187.1"/>
    <property type="molecule type" value="Genomic_DNA"/>
</dbReference>
<dbReference type="AlphaFoldDB" id="S3C8N1"/>
<accession>S3C8N1</accession>
<feature type="region of interest" description="Disordered" evidence="1">
    <location>
        <begin position="15"/>
        <end position="52"/>
    </location>
</feature>
<keyword evidence="4" id="KW-1185">Reference proteome</keyword>
<keyword evidence="2" id="KW-1133">Transmembrane helix</keyword>
<dbReference type="Proteomes" id="UP000016923">
    <property type="component" value="Unassembled WGS sequence"/>
</dbReference>
<feature type="compositionally biased region" description="Polar residues" evidence="1">
    <location>
        <begin position="219"/>
        <end position="245"/>
    </location>
</feature>
<proteinExistence type="predicted"/>
<feature type="transmembrane region" description="Helical" evidence="2">
    <location>
        <begin position="187"/>
        <end position="209"/>
    </location>
</feature>
<name>S3C8N1_OPHP1</name>
<evidence type="ECO:0000313" key="4">
    <source>
        <dbReference type="Proteomes" id="UP000016923"/>
    </source>
</evidence>
<dbReference type="HOGENOM" id="CLU_725813_0_0_1"/>